<keyword evidence="5" id="KW-0496">Mitochondrion</keyword>
<evidence type="ECO:0000313" key="7">
    <source>
        <dbReference type="EMBL" id="KAI6653238.1"/>
    </source>
</evidence>
<dbReference type="Pfam" id="PF09809">
    <property type="entry name" value="MRP-L27"/>
    <property type="match status" value="1"/>
</dbReference>
<keyword evidence="4" id="KW-0689">Ribosomal protein</keyword>
<comment type="similarity">
    <text evidence="2">Belongs to the mitochondrion-specific ribosomal protein mL41 family.</text>
</comment>
<dbReference type="GO" id="GO:0003735">
    <property type="term" value="F:structural constituent of ribosome"/>
    <property type="evidence" value="ECO:0007669"/>
    <property type="project" value="InterPro"/>
</dbReference>
<comment type="caution">
    <text evidence="7">The sequence shown here is derived from an EMBL/GenBank/DDBJ whole genome shotgun (WGS) entry which is preliminary data.</text>
</comment>
<dbReference type="Proteomes" id="UP001165289">
    <property type="component" value="Unassembled WGS sequence"/>
</dbReference>
<gene>
    <name evidence="7" type="ORF">LOD99_3763</name>
</gene>
<reference evidence="7 8" key="1">
    <citation type="journal article" date="2023" name="BMC Biol.">
        <title>The compact genome of the sponge Oopsacas minuta (Hexactinellida) is lacking key metazoan core genes.</title>
        <authorList>
            <person name="Santini S."/>
            <person name="Schenkelaars Q."/>
            <person name="Jourda C."/>
            <person name="Duchesne M."/>
            <person name="Belahbib H."/>
            <person name="Rocher C."/>
            <person name="Selva M."/>
            <person name="Riesgo A."/>
            <person name="Vervoort M."/>
            <person name="Leys S.P."/>
            <person name="Kodjabachian L."/>
            <person name="Le Bivic A."/>
            <person name="Borchiellini C."/>
            <person name="Claverie J.M."/>
            <person name="Renard E."/>
        </authorList>
    </citation>
    <scope>NUCLEOTIDE SEQUENCE [LARGE SCALE GENOMIC DNA]</scope>
    <source>
        <strain evidence="7">SPO-2</strain>
    </source>
</reference>
<evidence type="ECO:0000256" key="2">
    <source>
        <dbReference type="ARBA" id="ARBA00010152"/>
    </source>
</evidence>
<keyword evidence="8" id="KW-1185">Reference proteome</keyword>
<accession>A0AAV7JW87</accession>
<comment type="subcellular location">
    <subcellularLocation>
        <location evidence="1">Mitochondrion</location>
    </subcellularLocation>
</comment>
<proteinExistence type="inferred from homology"/>
<dbReference type="GO" id="GO:0005762">
    <property type="term" value="C:mitochondrial large ribosomal subunit"/>
    <property type="evidence" value="ECO:0007669"/>
    <property type="project" value="InterPro"/>
</dbReference>
<evidence type="ECO:0000256" key="4">
    <source>
        <dbReference type="ARBA" id="ARBA00022980"/>
    </source>
</evidence>
<dbReference type="PANTHER" id="PTHR21338">
    <property type="entry name" value="MITOCHONDRIAL RIBOSOMAL PROTEIN L41"/>
    <property type="match status" value="1"/>
</dbReference>
<dbReference type="EMBL" id="JAKMXF010000288">
    <property type="protein sequence ID" value="KAI6653238.1"/>
    <property type="molecule type" value="Genomic_DNA"/>
</dbReference>
<evidence type="ECO:0000256" key="5">
    <source>
        <dbReference type="ARBA" id="ARBA00023128"/>
    </source>
</evidence>
<dbReference type="AlphaFoldDB" id="A0AAV7JW87"/>
<evidence type="ECO:0000313" key="8">
    <source>
        <dbReference type="Proteomes" id="UP001165289"/>
    </source>
</evidence>
<name>A0AAV7JW87_9METZ</name>
<keyword evidence="3" id="KW-0809">Transit peptide</keyword>
<dbReference type="GO" id="GO:0006412">
    <property type="term" value="P:translation"/>
    <property type="evidence" value="ECO:0007669"/>
    <property type="project" value="TreeGrafter"/>
</dbReference>
<evidence type="ECO:0000256" key="3">
    <source>
        <dbReference type="ARBA" id="ARBA00022946"/>
    </source>
</evidence>
<evidence type="ECO:0000256" key="1">
    <source>
        <dbReference type="ARBA" id="ARBA00004173"/>
    </source>
</evidence>
<organism evidence="7 8">
    <name type="scientific">Oopsacas minuta</name>
    <dbReference type="NCBI Taxonomy" id="111878"/>
    <lineage>
        <taxon>Eukaryota</taxon>
        <taxon>Metazoa</taxon>
        <taxon>Porifera</taxon>
        <taxon>Hexactinellida</taxon>
        <taxon>Hexasterophora</taxon>
        <taxon>Lyssacinosida</taxon>
        <taxon>Leucopsacidae</taxon>
        <taxon>Oopsacas</taxon>
    </lineage>
</organism>
<protein>
    <recommendedName>
        <fullName evidence="9">Mitochondrial ribosomal protein L27</fullName>
    </recommendedName>
</protein>
<dbReference type="InterPro" id="IPR019189">
    <property type="entry name" value="Ribosomal_mL41"/>
</dbReference>
<dbReference type="PANTHER" id="PTHR21338:SF0">
    <property type="entry name" value="LARGE RIBOSOMAL SUBUNIT PROTEIN ML41"/>
    <property type="match status" value="1"/>
</dbReference>
<sequence length="113" mass="12879">MVLLALMRGFLRGKAKRGTITSKKGNRFFYKGRGVGSRGVHLSKGIYQIQPWRIYNFIVPDLTNCLFKPYVSSRTPIVKVDDVYSDDLTHLTRKEVNFDLNPLDDTVVTQGNN</sequence>
<keyword evidence="6" id="KW-0687">Ribonucleoprotein</keyword>
<evidence type="ECO:0000256" key="6">
    <source>
        <dbReference type="ARBA" id="ARBA00023274"/>
    </source>
</evidence>
<evidence type="ECO:0008006" key="9">
    <source>
        <dbReference type="Google" id="ProtNLM"/>
    </source>
</evidence>